<gene>
    <name evidence="2" type="ORF">BST20_27855</name>
</gene>
<organism evidence="2 3">
    <name type="scientific">Mycobacterium branderi</name>
    <dbReference type="NCBI Taxonomy" id="43348"/>
    <lineage>
        <taxon>Bacteria</taxon>
        <taxon>Bacillati</taxon>
        <taxon>Actinomycetota</taxon>
        <taxon>Actinomycetes</taxon>
        <taxon>Mycobacteriales</taxon>
        <taxon>Mycobacteriaceae</taxon>
        <taxon>Mycobacterium</taxon>
    </lineage>
</organism>
<proteinExistence type="predicted"/>
<accession>A0AA91LRK6</accession>
<reference evidence="2 3" key="1">
    <citation type="submission" date="2016-12" db="EMBL/GenBank/DDBJ databases">
        <title>The new phylogeny of genus Mycobacterium.</title>
        <authorList>
            <person name="Tortoli E."/>
            <person name="Trovato A."/>
            <person name="Cirillo D.M."/>
        </authorList>
    </citation>
    <scope>NUCLEOTIDE SEQUENCE [LARGE SCALE GENOMIC DNA]</scope>
    <source>
        <strain evidence="2 3">DSM 44624</strain>
    </source>
</reference>
<comment type="caution">
    <text evidence="2">The sequence shown here is derived from an EMBL/GenBank/DDBJ whole genome shotgun (WGS) entry which is preliminary data.</text>
</comment>
<protein>
    <submittedName>
        <fullName evidence="2">Uncharacterized protein</fullName>
    </submittedName>
</protein>
<dbReference type="EMBL" id="MVHM01000034">
    <property type="protein sequence ID" value="ORA29869.1"/>
    <property type="molecule type" value="Genomic_DNA"/>
</dbReference>
<evidence type="ECO:0000313" key="2">
    <source>
        <dbReference type="EMBL" id="ORA29869.1"/>
    </source>
</evidence>
<evidence type="ECO:0000256" key="1">
    <source>
        <dbReference type="SAM" id="MobiDB-lite"/>
    </source>
</evidence>
<dbReference type="AlphaFoldDB" id="A0AA91LRK6"/>
<feature type="region of interest" description="Disordered" evidence="1">
    <location>
        <begin position="1"/>
        <end position="22"/>
    </location>
</feature>
<name>A0AA91LRK6_9MYCO</name>
<evidence type="ECO:0000313" key="3">
    <source>
        <dbReference type="Proteomes" id="UP000192441"/>
    </source>
</evidence>
<dbReference type="Proteomes" id="UP000192441">
    <property type="component" value="Unassembled WGS sequence"/>
</dbReference>
<sequence>MVSSVVGADPHRQVGPVEQDGRQVETGHLLHRIMRISRMPVGAGLVNLLAAEVYPAGVGVQMGEPVARPGTKNDLVGV</sequence>